<keyword evidence="7" id="KW-0289">Folate biosynthesis</keyword>
<organism evidence="9 10">
    <name type="scientific">Candidatus Roizmanbacteria bacterium RIFCSPLOWO2_01_FULL_40_42</name>
    <dbReference type="NCBI Taxonomy" id="1802066"/>
    <lineage>
        <taxon>Bacteria</taxon>
        <taxon>Candidatus Roizmaniibacteriota</taxon>
    </lineage>
</organism>
<dbReference type="EC" id="2.7.6.3" evidence="2"/>
<dbReference type="InterPro" id="IPR000550">
    <property type="entry name" value="Hppk"/>
</dbReference>
<dbReference type="GO" id="GO:0046654">
    <property type="term" value="P:tetrahydrofolate biosynthetic process"/>
    <property type="evidence" value="ECO:0007669"/>
    <property type="project" value="UniProtKB-UniPathway"/>
</dbReference>
<evidence type="ECO:0000256" key="7">
    <source>
        <dbReference type="ARBA" id="ARBA00022909"/>
    </source>
</evidence>
<dbReference type="GO" id="GO:0003848">
    <property type="term" value="F:2-amino-4-hydroxy-6-hydroxymethyldihydropteridine diphosphokinase activity"/>
    <property type="evidence" value="ECO:0007669"/>
    <property type="project" value="UniProtKB-EC"/>
</dbReference>
<protein>
    <recommendedName>
        <fullName evidence="2">2-amino-4-hydroxy-6-hydroxymethyldihydropteridine diphosphokinase</fullName>
        <ecNumber evidence="2">2.7.6.3</ecNumber>
    </recommendedName>
</protein>
<name>A0A1F7J2R2_9BACT</name>
<keyword evidence="4" id="KW-0547">Nucleotide-binding</keyword>
<gene>
    <name evidence="9" type="ORF">A3B50_03845</name>
</gene>
<dbReference type="PANTHER" id="PTHR43071:SF1">
    <property type="entry name" value="2-AMINO-4-HYDROXY-6-HYDROXYMETHYLDIHYDROPTERIDINE PYROPHOSPHOKINASE"/>
    <property type="match status" value="1"/>
</dbReference>
<dbReference type="PROSITE" id="PS00794">
    <property type="entry name" value="HPPK"/>
    <property type="match status" value="1"/>
</dbReference>
<dbReference type="PANTHER" id="PTHR43071">
    <property type="entry name" value="2-AMINO-4-HYDROXY-6-HYDROXYMETHYLDIHYDROPTERIDINE PYROPHOSPHOKINASE"/>
    <property type="match status" value="1"/>
</dbReference>
<evidence type="ECO:0000256" key="2">
    <source>
        <dbReference type="ARBA" id="ARBA00013253"/>
    </source>
</evidence>
<keyword evidence="5 9" id="KW-0418">Kinase</keyword>
<accession>A0A1F7J2R2</accession>
<dbReference type="GO" id="GO:0005524">
    <property type="term" value="F:ATP binding"/>
    <property type="evidence" value="ECO:0007669"/>
    <property type="project" value="UniProtKB-KW"/>
</dbReference>
<evidence type="ECO:0000256" key="4">
    <source>
        <dbReference type="ARBA" id="ARBA00022741"/>
    </source>
</evidence>
<evidence type="ECO:0000256" key="3">
    <source>
        <dbReference type="ARBA" id="ARBA00022679"/>
    </source>
</evidence>
<evidence type="ECO:0000313" key="9">
    <source>
        <dbReference type="EMBL" id="OGK49890.1"/>
    </source>
</evidence>
<dbReference type="Pfam" id="PF01288">
    <property type="entry name" value="HPPK"/>
    <property type="match status" value="1"/>
</dbReference>
<evidence type="ECO:0000256" key="6">
    <source>
        <dbReference type="ARBA" id="ARBA00022840"/>
    </source>
</evidence>
<keyword evidence="6" id="KW-0067">ATP-binding</keyword>
<keyword evidence="3" id="KW-0808">Transferase</keyword>
<proteinExistence type="predicted"/>
<dbReference type="GO" id="GO:0016301">
    <property type="term" value="F:kinase activity"/>
    <property type="evidence" value="ECO:0007669"/>
    <property type="project" value="UniProtKB-KW"/>
</dbReference>
<dbReference type="Gene3D" id="3.30.70.560">
    <property type="entry name" value="7,8-Dihydro-6-hydroxymethylpterin-pyrophosphokinase HPPK"/>
    <property type="match status" value="1"/>
</dbReference>
<evidence type="ECO:0000256" key="5">
    <source>
        <dbReference type="ARBA" id="ARBA00022777"/>
    </source>
</evidence>
<dbReference type="UniPathway" id="UPA00077">
    <property type="reaction ID" value="UER00155"/>
</dbReference>
<comment type="pathway">
    <text evidence="1">Cofactor biosynthesis; tetrahydrofolate biosynthesis; 2-amino-4-hydroxy-6-hydroxymethyl-7,8-dihydropteridine diphosphate from 7,8-dihydroneopterin triphosphate: step 4/4.</text>
</comment>
<comment type="caution">
    <text evidence="9">The sequence shown here is derived from an EMBL/GenBank/DDBJ whole genome shotgun (WGS) entry which is preliminary data.</text>
</comment>
<dbReference type="NCBIfam" id="TIGR01498">
    <property type="entry name" value="folK"/>
    <property type="match status" value="1"/>
</dbReference>
<dbReference type="EMBL" id="MGAQ01000024">
    <property type="protein sequence ID" value="OGK49890.1"/>
    <property type="molecule type" value="Genomic_DNA"/>
</dbReference>
<dbReference type="Proteomes" id="UP000178558">
    <property type="component" value="Unassembled WGS sequence"/>
</dbReference>
<dbReference type="AlphaFoldDB" id="A0A1F7J2R2"/>
<dbReference type="InterPro" id="IPR035907">
    <property type="entry name" value="Hppk_sf"/>
</dbReference>
<evidence type="ECO:0000313" key="10">
    <source>
        <dbReference type="Proteomes" id="UP000178558"/>
    </source>
</evidence>
<evidence type="ECO:0000256" key="1">
    <source>
        <dbReference type="ARBA" id="ARBA00005051"/>
    </source>
</evidence>
<evidence type="ECO:0000259" key="8">
    <source>
        <dbReference type="PROSITE" id="PS00794"/>
    </source>
</evidence>
<dbReference type="CDD" id="cd00483">
    <property type="entry name" value="HPPK"/>
    <property type="match status" value="1"/>
</dbReference>
<dbReference type="SUPFAM" id="SSF55083">
    <property type="entry name" value="6-hydroxymethyl-7,8-dihydropterin pyrophosphokinase, HPPK"/>
    <property type="match status" value="1"/>
</dbReference>
<feature type="domain" description="7,8-dihydro-6-hydroxymethylpterin-pyrophosphokinase" evidence="8">
    <location>
        <begin position="86"/>
        <end position="97"/>
    </location>
</feature>
<reference evidence="9 10" key="1">
    <citation type="journal article" date="2016" name="Nat. Commun.">
        <title>Thousands of microbial genomes shed light on interconnected biogeochemical processes in an aquifer system.</title>
        <authorList>
            <person name="Anantharaman K."/>
            <person name="Brown C.T."/>
            <person name="Hug L.A."/>
            <person name="Sharon I."/>
            <person name="Castelle C.J."/>
            <person name="Probst A.J."/>
            <person name="Thomas B.C."/>
            <person name="Singh A."/>
            <person name="Wilkins M.J."/>
            <person name="Karaoz U."/>
            <person name="Brodie E.L."/>
            <person name="Williams K.H."/>
            <person name="Hubbard S.S."/>
            <person name="Banfield J.F."/>
        </authorList>
    </citation>
    <scope>NUCLEOTIDE SEQUENCE [LARGE SCALE GENOMIC DNA]</scope>
</reference>
<dbReference type="GO" id="GO:0046656">
    <property type="term" value="P:folic acid biosynthetic process"/>
    <property type="evidence" value="ECO:0007669"/>
    <property type="project" value="UniProtKB-KW"/>
</dbReference>
<sequence>MSIIFLALGSNVGNSKQNIEDAISLLKEKVRKVQVAKFYTTKAVGYTKQDNFVNTALKGETSLEPIELFHFVKEIEKKMGRVKRFRWGPREIDIDIIFYKELIYRSKKLEIPHPRMHERDFVLKPFLDIEKDFVHPVLKKKLKDLYLQLSDNQKSII</sequence>